<dbReference type="Pfam" id="PF25302">
    <property type="entry name" value="NADase_transloc"/>
    <property type="match status" value="1"/>
</dbReference>
<dbReference type="NCBIfam" id="NF047619">
    <property type="entry name" value="NADase_discoid"/>
    <property type="match status" value="1"/>
</dbReference>
<feature type="compositionally biased region" description="Polar residues" evidence="1">
    <location>
        <begin position="1405"/>
        <end position="1438"/>
    </location>
</feature>
<reference evidence="4" key="2">
    <citation type="journal article" date="2021" name="PeerJ">
        <title>Extensive microbial diversity within the chicken gut microbiome revealed by metagenomics and culture.</title>
        <authorList>
            <person name="Gilroy R."/>
            <person name="Ravi A."/>
            <person name="Getino M."/>
            <person name="Pursley I."/>
            <person name="Horton D.L."/>
            <person name="Alikhan N.F."/>
            <person name="Baker D."/>
            <person name="Gharbi K."/>
            <person name="Hall N."/>
            <person name="Watson M."/>
            <person name="Adriaenssens E.M."/>
            <person name="Foster-Nyarko E."/>
            <person name="Jarju S."/>
            <person name="Secka A."/>
            <person name="Antonio M."/>
            <person name="Oren A."/>
            <person name="Chaudhuri R.R."/>
            <person name="La Ragione R."/>
            <person name="Hildebrand F."/>
            <person name="Pallen M.J."/>
        </authorList>
    </citation>
    <scope>NUCLEOTIDE SEQUENCE</scope>
    <source>
        <strain evidence="4">ChiSjej6B24-2974</strain>
    </source>
</reference>
<feature type="region of interest" description="Disordered" evidence="1">
    <location>
        <begin position="1405"/>
        <end position="1449"/>
    </location>
</feature>
<feature type="signal peptide" evidence="2">
    <location>
        <begin position="1"/>
        <end position="25"/>
    </location>
</feature>
<dbReference type="Gene3D" id="2.60.120.260">
    <property type="entry name" value="Galactose-binding domain-like"/>
    <property type="match status" value="1"/>
</dbReference>
<protein>
    <submittedName>
        <fullName evidence="4">SH3 domain-containing protein</fullName>
    </submittedName>
</protein>
<dbReference type="Pfam" id="PF08239">
    <property type="entry name" value="SH3_3"/>
    <property type="match status" value="1"/>
</dbReference>
<proteinExistence type="predicted"/>
<comment type="caution">
    <text evidence="4">The sequence shown here is derived from an EMBL/GenBank/DDBJ whole genome shotgun (WGS) entry which is preliminary data.</text>
</comment>
<sequence length="1565" mass="172153">MFRKPFCMLLCLALAFCALPAPAQAENAAQLYDFNGDGQVEELRCAVADTVLTLQVGAVSAEVALNDFSDTYILAIADLDASDAFMEIAVGNEGNSGEYPASTVWQIWRYDGSRLYPLTVVTDAGEADRLTQYGYAGDGMRPLKASGTGDVYVPSAGILWIQPFMWDQAFAPYEEHYRLEGDQLVLQPSNQFYPVTLRETLASVGDTPAYATTAALTLYATPDRSSEVITIPAGMPLAPVEASPSGWLRLRAADSTEGYIWQEPGWNECLDANGQAFSDAVEIIKDEENDLTGFSVGARQEELSETDSPTAPRLFLDVDFTQKTNATTVVTVKIDNQATLSTYLQRLDGGVDGKAAQSVILSVEYNNESLSVYLEGGNTPEDGQINTTLGEIAFGDTVEKEVVVCKTDSFQNESPITIRVQSSNAGSAEYTCLLDGNTQMRALLIAGLGSQTEGEAALKNDLSMMETVFKQCSLDGQAIPVTTLWDPEDFWDEISVLESMEIDGNDLTYIYINAHGASNALGFFMNNSDDSKYGGQIVYYKSLFEYALEYIPGQVVFLLDSCYSGWAVDVAEDMVLDDRIHIITATRNNAPTGLYDFFSLGYGWFTKELHDGALKRYADANLDNVITLGELYDYISERGERPSMQLLPPLDPQMRGERDIAVFVMNDENFENIEELVPKKVRTSYVLPEDDKENDTQSGEGRTIIQSIPEADPAVTWRDDFDKDGVEEAFYLAAESYNTLLSTVVYMELWYSGPSGATMLARTGTETFTNGHVFDVGERKLFYIEESTSAGNTASIWTVFDGAAQQVEFLSDNAQRAEMRITGIEQQSEKDFTFGCESYDYSGDAGRTVKPYYMYWNGNGFTEYGGLRITESQLRAVDGASTWLDEIIASGGTIGDIFYRENGIVNVNYTTPREMWSDVIDNHNLTLQITEGTAQLVYSGEATLEGSDHGGVYEANVLDNAIFPESFPFGGSTAEGAQDAANMVPAGYELLDEVSADLDGDGEEEFLSFCRVSDDYGGGHIALCVFRTTGEMIHTFDLQAYSQYSNYAIRVYLVPAAERQRVFLESISFDGDVHSKYYSLLGYDNGLWSEEVTVRDYGYSDSTGLYGVFEPEGEEIELFYDEMAYSPADCQDEYLITLEGSLGRYGISFEFAEGYAFEPDGAAYYGPFGYYKAVLPTECIWQWEQAPFGAAENAASLDSEASEGNGSGLLDTPLESTGITFAQYDEYAPWGGGVEGAPLVAVDAGAQRWAEYSDAMGGLAPIGGMQSSCSSYRSSNRYPCDASCAFDGDASSAWNSNNSRSGQWLRVEWPQSQKIAGFTFVNGYAKDTEVWQNNSRVRLFSIYVNDEDYLGSFYLDDDDQTQFFPLDGSIECTSLLFQFDETYAGDRYDDLCVTEIQFYGAAGSSGNTSLEGASTQQTNPSQATSEAQSVRTTGNVNLRSGPGTEYQDLDTISRGTTVTYLGESDSDNRGVLWLKVRYNGKDGWISSKYGHVLEENGGSTVRATNGDTYLRSGPGLHYERLDVLHIYESATYLGAISTDERGVDWYKVRMGTKEGWASSKYTVLS</sequence>
<organism evidence="4 5">
    <name type="scientific">Candidatus Pullichristensenella stercorigallinarum</name>
    <dbReference type="NCBI Taxonomy" id="2840909"/>
    <lineage>
        <taxon>Bacteria</taxon>
        <taxon>Bacillati</taxon>
        <taxon>Bacillota</taxon>
        <taxon>Clostridia</taxon>
        <taxon>Candidatus Pullichristensenella</taxon>
    </lineage>
</organism>
<dbReference type="Proteomes" id="UP000824260">
    <property type="component" value="Unassembled WGS sequence"/>
</dbReference>
<dbReference type="PANTHER" id="PTHR34408">
    <property type="entry name" value="FAMILY PROTEIN, PUTATIVE-RELATED"/>
    <property type="match status" value="1"/>
</dbReference>
<feature type="domain" description="SH3b" evidence="3">
    <location>
        <begin position="1496"/>
        <end position="1565"/>
    </location>
</feature>
<dbReference type="SMART" id="SM00287">
    <property type="entry name" value="SH3b"/>
    <property type="match status" value="2"/>
</dbReference>
<dbReference type="InterPro" id="IPR003646">
    <property type="entry name" value="SH3-like_bac-type"/>
</dbReference>
<feature type="chain" id="PRO_5038734773" evidence="2">
    <location>
        <begin position="26"/>
        <end position="1565"/>
    </location>
</feature>
<evidence type="ECO:0000259" key="3">
    <source>
        <dbReference type="PROSITE" id="PS51781"/>
    </source>
</evidence>
<name>A0A9D0ZLL2_9FIRM</name>
<keyword evidence="2" id="KW-0732">Signal</keyword>
<dbReference type="Gene3D" id="2.30.30.40">
    <property type="entry name" value="SH3 Domains"/>
    <property type="match status" value="2"/>
</dbReference>
<evidence type="ECO:0000313" key="5">
    <source>
        <dbReference type="Proteomes" id="UP000824260"/>
    </source>
</evidence>
<dbReference type="InterPro" id="IPR008979">
    <property type="entry name" value="Galactose-bd-like_sf"/>
</dbReference>
<evidence type="ECO:0000313" key="4">
    <source>
        <dbReference type="EMBL" id="HIQ81569.1"/>
    </source>
</evidence>
<feature type="domain" description="SH3b" evidence="3">
    <location>
        <begin position="1425"/>
        <end position="1494"/>
    </location>
</feature>
<dbReference type="InterPro" id="IPR052354">
    <property type="entry name" value="Cell_Wall_Dynamics_Protein"/>
</dbReference>
<dbReference type="PANTHER" id="PTHR34408:SF1">
    <property type="entry name" value="GLYCOSYL HYDROLASE FAMILY 19 DOMAIN-CONTAINING PROTEIN HI_1415"/>
    <property type="match status" value="1"/>
</dbReference>
<gene>
    <name evidence="4" type="ORF">IAA52_00520</name>
</gene>
<dbReference type="InterPro" id="IPR057561">
    <property type="entry name" value="NADase_transloc"/>
</dbReference>
<accession>A0A9D0ZLL2</accession>
<evidence type="ECO:0000256" key="2">
    <source>
        <dbReference type="SAM" id="SignalP"/>
    </source>
</evidence>
<reference evidence="4" key="1">
    <citation type="submission" date="2020-10" db="EMBL/GenBank/DDBJ databases">
        <authorList>
            <person name="Gilroy R."/>
        </authorList>
    </citation>
    <scope>NUCLEOTIDE SEQUENCE</scope>
    <source>
        <strain evidence="4">ChiSjej6B24-2974</strain>
    </source>
</reference>
<dbReference type="EMBL" id="DVFZ01000008">
    <property type="protein sequence ID" value="HIQ81569.1"/>
    <property type="molecule type" value="Genomic_DNA"/>
</dbReference>
<evidence type="ECO:0000256" key="1">
    <source>
        <dbReference type="SAM" id="MobiDB-lite"/>
    </source>
</evidence>
<dbReference type="PROSITE" id="PS51781">
    <property type="entry name" value="SH3B"/>
    <property type="match status" value="2"/>
</dbReference>
<dbReference type="SUPFAM" id="SSF49785">
    <property type="entry name" value="Galactose-binding domain-like"/>
    <property type="match status" value="1"/>
</dbReference>